<keyword evidence="10" id="KW-1185">Reference proteome</keyword>
<protein>
    <recommendedName>
        <fullName evidence="8">Protein BTN</fullName>
    </recommendedName>
</protein>
<dbReference type="PIRSF" id="PIRSF015974">
    <property type="entry name" value="CLN3_BTN1"/>
    <property type="match status" value="1"/>
</dbReference>
<dbReference type="InterPro" id="IPR036259">
    <property type="entry name" value="MFS_trans_sf"/>
</dbReference>
<dbReference type="InterPro" id="IPR018460">
    <property type="entry name" value="Battenin_disease_Cln3_subgr"/>
</dbReference>
<proteinExistence type="inferred from homology"/>
<evidence type="ECO:0000256" key="1">
    <source>
        <dbReference type="ARBA" id="ARBA00004127"/>
    </source>
</evidence>
<keyword evidence="6 8" id="KW-1133">Transmembrane helix</keyword>
<keyword evidence="8" id="KW-0926">Vacuole</keyword>
<feature type="transmembrane region" description="Helical" evidence="8">
    <location>
        <begin position="15"/>
        <end position="36"/>
    </location>
</feature>
<evidence type="ECO:0000313" key="10">
    <source>
        <dbReference type="Proteomes" id="UP000799421"/>
    </source>
</evidence>
<accession>A0A6A7BTB6</accession>
<dbReference type="GO" id="GO:0051453">
    <property type="term" value="P:regulation of intracellular pH"/>
    <property type="evidence" value="ECO:0007669"/>
    <property type="project" value="TreeGrafter"/>
</dbReference>
<evidence type="ECO:0000256" key="6">
    <source>
        <dbReference type="ARBA" id="ARBA00022989"/>
    </source>
</evidence>
<evidence type="ECO:0000256" key="8">
    <source>
        <dbReference type="RuleBase" id="RU361113"/>
    </source>
</evidence>
<evidence type="ECO:0000256" key="2">
    <source>
        <dbReference type="ARBA" id="ARBA00007467"/>
    </source>
</evidence>
<evidence type="ECO:0000256" key="5">
    <source>
        <dbReference type="ARBA" id="ARBA00022970"/>
    </source>
</evidence>
<name>A0A6A7BTB6_9PEZI</name>
<dbReference type="EMBL" id="MU006012">
    <property type="protein sequence ID" value="KAF2858322.1"/>
    <property type="molecule type" value="Genomic_DNA"/>
</dbReference>
<keyword evidence="3" id="KW-0813">Transport</keyword>
<dbReference type="Proteomes" id="UP000799421">
    <property type="component" value="Unassembled WGS sequence"/>
</dbReference>
<reference evidence="9" key="1">
    <citation type="journal article" date="2020" name="Stud. Mycol.">
        <title>101 Dothideomycetes genomes: a test case for predicting lifestyles and emergence of pathogens.</title>
        <authorList>
            <person name="Haridas S."/>
            <person name="Albert R."/>
            <person name="Binder M."/>
            <person name="Bloem J."/>
            <person name="Labutti K."/>
            <person name="Salamov A."/>
            <person name="Andreopoulos B."/>
            <person name="Baker S."/>
            <person name="Barry K."/>
            <person name="Bills G."/>
            <person name="Bluhm B."/>
            <person name="Cannon C."/>
            <person name="Castanera R."/>
            <person name="Culley D."/>
            <person name="Daum C."/>
            <person name="Ezra D."/>
            <person name="Gonzalez J."/>
            <person name="Henrissat B."/>
            <person name="Kuo A."/>
            <person name="Liang C."/>
            <person name="Lipzen A."/>
            <person name="Lutzoni F."/>
            <person name="Magnuson J."/>
            <person name="Mondo S."/>
            <person name="Nolan M."/>
            <person name="Ohm R."/>
            <person name="Pangilinan J."/>
            <person name="Park H.-J."/>
            <person name="Ramirez L."/>
            <person name="Alfaro M."/>
            <person name="Sun H."/>
            <person name="Tritt A."/>
            <person name="Yoshinaga Y."/>
            <person name="Zwiers L.-H."/>
            <person name="Turgeon B."/>
            <person name="Goodwin S."/>
            <person name="Spatafora J."/>
            <person name="Crous P."/>
            <person name="Grigoriev I."/>
        </authorList>
    </citation>
    <scope>NUCLEOTIDE SEQUENCE</scope>
    <source>
        <strain evidence="9">CBS 480.64</strain>
    </source>
</reference>
<feature type="transmembrane region" description="Helical" evidence="8">
    <location>
        <begin position="48"/>
        <end position="67"/>
    </location>
</feature>
<feature type="transmembrane region" description="Helical" evidence="8">
    <location>
        <begin position="73"/>
        <end position="90"/>
    </location>
</feature>
<dbReference type="GO" id="GO:0006865">
    <property type="term" value="P:amino acid transport"/>
    <property type="evidence" value="ECO:0007669"/>
    <property type="project" value="UniProtKB-KW"/>
</dbReference>
<dbReference type="GO" id="GO:0005774">
    <property type="term" value="C:vacuolar membrane"/>
    <property type="evidence" value="ECO:0007669"/>
    <property type="project" value="UniProtKB-SubCell"/>
</dbReference>
<gene>
    <name evidence="9" type="ORF">K470DRAFT_259914</name>
</gene>
<feature type="transmembrane region" description="Helical" evidence="8">
    <location>
        <begin position="217"/>
        <end position="236"/>
    </location>
</feature>
<evidence type="ECO:0000256" key="3">
    <source>
        <dbReference type="ARBA" id="ARBA00022448"/>
    </source>
</evidence>
<dbReference type="AlphaFoldDB" id="A0A6A7BTB6"/>
<dbReference type="PRINTS" id="PR01315">
    <property type="entry name" value="BATTENIN"/>
</dbReference>
<dbReference type="OrthoDB" id="5965864at2759"/>
<feature type="transmembrane region" description="Helical" evidence="8">
    <location>
        <begin position="128"/>
        <end position="148"/>
    </location>
</feature>
<organism evidence="9 10">
    <name type="scientific">Piedraia hortae CBS 480.64</name>
    <dbReference type="NCBI Taxonomy" id="1314780"/>
    <lineage>
        <taxon>Eukaryota</taxon>
        <taxon>Fungi</taxon>
        <taxon>Dikarya</taxon>
        <taxon>Ascomycota</taxon>
        <taxon>Pezizomycotina</taxon>
        <taxon>Dothideomycetes</taxon>
        <taxon>Dothideomycetidae</taxon>
        <taxon>Capnodiales</taxon>
        <taxon>Piedraiaceae</taxon>
        <taxon>Piedraia</taxon>
    </lineage>
</organism>
<evidence type="ECO:0000313" key="9">
    <source>
        <dbReference type="EMBL" id="KAF2858322.1"/>
    </source>
</evidence>
<dbReference type="PANTHER" id="PTHR10981">
    <property type="entry name" value="BATTENIN"/>
    <property type="match status" value="1"/>
</dbReference>
<evidence type="ECO:0000256" key="4">
    <source>
        <dbReference type="ARBA" id="ARBA00022692"/>
    </source>
</evidence>
<dbReference type="Gene3D" id="1.20.1250.20">
    <property type="entry name" value="MFS general substrate transporter like domains"/>
    <property type="match status" value="1"/>
</dbReference>
<dbReference type="PANTHER" id="PTHR10981:SF0">
    <property type="entry name" value="BATTENIN"/>
    <property type="match status" value="1"/>
</dbReference>
<comment type="subcellular location">
    <subcellularLocation>
        <location evidence="1">Endomembrane system</location>
        <topology evidence="1">Multi-pass membrane protein</topology>
    </subcellularLocation>
    <subcellularLocation>
        <location evidence="8">Vacuole membrane</location>
        <topology evidence="8">Multi-pass membrane protein</topology>
    </subcellularLocation>
</comment>
<dbReference type="Pfam" id="PF02487">
    <property type="entry name" value="CLN3"/>
    <property type="match status" value="2"/>
</dbReference>
<dbReference type="GO" id="GO:0012505">
    <property type="term" value="C:endomembrane system"/>
    <property type="evidence" value="ECO:0007669"/>
    <property type="project" value="UniProtKB-SubCell"/>
</dbReference>
<feature type="transmembrane region" description="Helical" evidence="8">
    <location>
        <begin position="160"/>
        <end position="178"/>
    </location>
</feature>
<evidence type="ECO:0000256" key="7">
    <source>
        <dbReference type="ARBA" id="ARBA00023136"/>
    </source>
</evidence>
<dbReference type="InterPro" id="IPR003492">
    <property type="entry name" value="Battenin_disease_Cln3"/>
</dbReference>
<dbReference type="SUPFAM" id="SSF103473">
    <property type="entry name" value="MFS general substrate transporter"/>
    <property type="match status" value="1"/>
</dbReference>
<keyword evidence="4 8" id="KW-0812">Transmembrane</keyword>
<comment type="similarity">
    <text evidence="2 8">Belongs to the battenin family.</text>
</comment>
<sequence>MTTPVKATFTQRACISFWLFGLINNLFYVIILSAALDLVGPSIPKGTVLLASIIPSLATKSLVPYVIHVAPYGFRILVLALLSVGGMLMVTMASPKAVAVGIVLANLSAGAGEVHFLSLTHFYGPLSLAAWGSGTGAAGLVGAGAYALATNVLHMRVRTILLLSTLAPVVMVLIYFSTLPLEPLAREGGGHAAEREGLLAQTSESQSLGAKLRSARALIWPYMLPLFLVYVAEYTINQGVTPTLLFPLEDTPFKHYRAFYPTYGAIYQLGVFISRSSLPFVRVRTLYAPSLLQVGNLGLLIMQSLYMFIPNLWIVFLIIFWEGLLGGLVYVSTFAAIREEMPAKDREFSLGVTSVGDSLGITVAGFLSVVVEKTLCLWQVRHGIDWCTRL</sequence>
<feature type="transmembrane region" description="Helical" evidence="8">
    <location>
        <begin position="312"/>
        <end position="337"/>
    </location>
</feature>
<keyword evidence="5" id="KW-0029">Amino-acid transport</keyword>
<keyword evidence="7 8" id="KW-0472">Membrane</keyword>